<dbReference type="EMBL" id="CAJHNJ030000002">
    <property type="protein sequence ID" value="CAG9091766.1"/>
    <property type="molecule type" value="Genomic_DNA"/>
</dbReference>
<comment type="caution">
    <text evidence="2">The sequence shown here is derived from an EMBL/GenBank/DDBJ whole genome shotgun (WGS) entry which is preliminary data.</text>
</comment>
<proteinExistence type="predicted"/>
<feature type="compositionally biased region" description="Basic and acidic residues" evidence="1">
    <location>
        <begin position="44"/>
        <end position="54"/>
    </location>
</feature>
<organism evidence="2 3">
    <name type="scientific">Plutella xylostella</name>
    <name type="common">Diamondback moth</name>
    <name type="synonym">Plutella maculipennis</name>
    <dbReference type="NCBI Taxonomy" id="51655"/>
    <lineage>
        <taxon>Eukaryota</taxon>
        <taxon>Metazoa</taxon>
        <taxon>Ecdysozoa</taxon>
        <taxon>Arthropoda</taxon>
        <taxon>Hexapoda</taxon>
        <taxon>Insecta</taxon>
        <taxon>Pterygota</taxon>
        <taxon>Neoptera</taxon>
        <taxon>Endopterygota</taxon>
        <taxon>Lepidoptera</taxon>
        <taxon>Glossata</taxon>
        <taxon>Ditrysia</taxon>
        <taxon>Yponomeutoidea</taxon>
        <taxon>Plutellidae</taxon>
        <taxon>Plutella</taxon>
    </lineage>
</organism>
<dbReference type="Proteomes" id="UP000653454">
    <property type="component" value="Unassembled WGS sequence"/>
</dbReference>
<feature type="region of interest" description="Disordered" evidence="1">
    <location>
        <begin position="1"/>
        <end position="31"/>
    </location>
</feature>
<evidence type="ECO:0000313" key="3">
    <source>
        <dbReference type="Proteomes" id="UP000653454"/>
    </source>
</evidence>
<evidence type="ECO:0000256" key="1">
    <source>
        <dbReference type="SAM" id="MobiDB-lite"/>
    </source>
</evidence>
<feature type="compositionally biased region" description="Basic residues" evidence="1">
    <location>
        <begin position="10"/>
        <end position="20"/>
    </location>
</feature>
<evidence type="ECO:0000313" key="2">
    <source>
        <dbReference type="EMBL" id="CAG9091766.1"/>
    </source>
</evidence>
<protein>
    <submittedName>
        <fullName evidence="2">(diamondback moth) hypothetical protein</fullName>
    </submittedName>
</protein>
<sequence>MEIHTENRHPPKPKASKHRAAACSPRHNATSINRIATEAQWTERCEPNTAEHSRQQRASSTCKRGPHSEFANDPEEFHLRGAGRGAGACLSAPRLLFKRRCAGAGRSVRLTIASAVSVPCVPETTDCRDRRRRPGAVSI</sequence>
<name>A0A8S4D7W9_PLUXY</name>
<accession>A0A8S4D7W9</accession>
<feature type="region of interest" description="Disordered" evidence="1">
    <location>
        <begin position="44"/>
        <end position="69"/>
    </location>
</feature>
<dbReference type="AlphaFoldDB" id="A0A8S4D7W9"/>
<gene>
    <name evidence="2" type="ORF">PLXY2_LOCUS649</name>
</gene>
<keyword evidence="3" id="KW-1185">Reference proteome</keyword>
<reference evidence="2" key="1">
    <citation type="submission" date="2020-11" db="EMBL/GenBank/DDBJ databases">
        <authorList>
            <person name="Whiteford S."/>
        </authorList>
    </citation>
    <scope>NUCLEOTIDE SEQUENCE</scope>
</reference>